<sequence length="381" mass="43315">MNFPFHETTTPWYFTLTKKHRAMPKPKDENIAMPSRTKRYPSTLPRQKCNPKEIPVEIFAAATSIDGAPYCGNCIKQQPNLRNRPRNKLLAMDWDAHSGGIAFRRQGGGDTVPAQDQNLALPGDPNDPSNNGSPRKNGRKQCCPYDFDRNFCRVLDDRVLCGYNKNRGQPQSKDEVFKVTENCRIRGGRLECGYESSPYNGIRRPPAWDHEHYGRSPNEDRGGSKPVTTPGYPAPVTSCVEIDERIIFKLQIIAITTMASGNRKDIFQNVKVAIRRHNEIESRRLADMRARQQLQLARRNDHDRLYDFDNTICKTVGDRVLCGYNKNVGKYEASTDDTTVTLPGGCRIRKGRVECGYERQPLTNPIPPVFEETNENKNITK</sequence>
<dbReference type="AlphaFoldDB" id="A0A2H1VZX3"/>
<feature type="region of interest" description="Disordered" evidence="1">
    <location>
        <begin position="205"/>
        <end position="230"/>
    </location>
</feature>
<gene>
    <name evidence="2" type="ORF">SFRICE_020579</name>
</gene>
<name>A0A2H1VZX3_SPOFR</name>
<feature type="region of interest" description="Disordered" evidence="1">
    <location>
        <begin position="101"/>
        <end position="139"/>
    </location>
</feature>
<evidence type="ECO:0000256" key="1">
    <source>
        <dbReference type="SAM" id="MobiDB-lite"/>
    </source>
</evidence>
<feature type="region of interest" description="Disordered" evidence="1">
    <location>
        <begin position="26"/>
        <end position="46"/>
    </location>
</feature>
<proteinExistence type="predicted"/>
<dbReference type="EMBL" id="ODYU01005416">
    <property type="protein sequence ID" value="SOQ46226.1"/>
    <property type="molecule type" value="Genomic_DNA"/>
</dbReference>
<reference evidence="2" key="1">
    <citation type="submission" date="2016-07" db="EMBL/GenBank/DDBJ databases">
        <authorList>
            <person name="Bretaudeau A."/>
        </authorList>
    </citation>
    <scope>NUCLEOTIDE SEQUENCE</scope>
    <source>
        <strain evidence="2">Rice</strain>
        <tissue evidence="2">Whole body</tissue>
    </source>
</reference>
<accession>A0A2H1VZX3</accession>
<protein>
    <submittedName>
        <fullName evidence="2">SFRICE_020579</fullName>
    </submittedName>
</protein>
<feature type="compositionally biased region" description="Basic and acidic residues" evidence="1">
    <location>
        <begin position="206"/>
        <end position="223"/>
    </location>
</feature>
<organism evidence="2">
    <name type="scientific">Spodoptera frugiperda</name>
    <name type="common">Fall armyworm</name>
    <dbReference type="NCBI Taxonomy" id="7108"/>
    <lineage>
        <taxon>Eukaryota</taxon>
        <taxon>Metazoa</taxon>
        <taxon>Ecdysozoa</taxon>
        <taxon>Arthropoda</taxon>
        <taxon>Hexapoda</taxon>
        <taxon>Insecta</taxon>
        <taxon>Pterygota</taxon>
        <taxon>Neoptera</taxon>
        <taxon>Endopterygota</taxon>
        <taxon>Lepidoptera</taxon>
        <taxon>Glossata</taxon>
        <taxon>Ditrysia</taxon>
        <taxon>Noctuoidea</taxon>
        <taxon>Noctuidae</taxon>
        <taxon>Amphipyrinae</taxon>
        <taxon>Spodoptera</taxon>
    </lineage>
</organism>
<evidence type="ECO:0000313" key="2">
    <source>
        <dbReference type="EMBL" id="SOQ46226.1"/>
    </source>
</evidence>